<name>A0A975ICS2_9SPIR</name>
<protein>
    <submittedName>
        <fullName evidence="4">Glycosyltransferase family 4 protein</fullName>
    </submittedName>
</protein>
<evidence type="ECO:0000256" key="1">
    <source>
        <dbReference type="ARBA" id="ARBA00022679"/>
    </source>
</evidence>
<dbReference type="PANTHER" id="PTHR46401:SF2">
    <property type="entry name" value="GLYCOSYLTRANSFERASE WBBK-RELATED"/>
    <property type="match status" value="1"/>
</dbReference>
<evidence type="ECO:0000313" key="4">
    <source>
        <dbReference type="EMBL" id="QTQ11399.1"/>
    </source>
</evidence>
<keyword evidence="1" id="KW-0808">Transferase</keyword>
<dbReference type="RefSeq" id="WP_210118194.1">
    <property type="nucleotide sequence ID" value="NZ_CP054257.1"/>
</dbReference>
<dbReference type="Pfam" id="PF00534">
    <property type="entry name" value="Glycos_transf_1"/>
    <property type="match status" value="1"/>
</dbReference>
<dbReference type="Proteomes" id="UP000671995">
    <property type="component" value="Chromosome"/>
</dbReference>
<accession>A0A975ICS2</accession>
<organism evidence="4 5">
    <name type="scientific">Treponema parvum</name>
    <dbReference type="NCBI Taxonomy" id="138851"/>
    <lineage>
        <taxon>Bacteria</taxon>
        <taxon>Pseudomonadati</taxon>
        <taxon>Spirochaetota</taxon>
        <taxon>Spirochaetia</taxon>
        <taxon>Spirochaetales</taxon>
        <taxon>Treponemataceae</taxon>
        <taxon>Treponema</taxon>
    </lineage>
</organism>
<dbReference type="SUPFAM" id="SSF53756">
    <property type="entry name" value="UDP-Glycosyltransferase/glycogen phosphorylase"/>
    <property type="match status" value="1"/>
</dbReference>
<gene>
    <name evidence="4" type="ORF">HRI96_03815</name>
</gene>
<evidence type="ECO:0000259" key="2">
    <source>
        <dbReference type="Pfam" id="PF00534"/>
    </source>
</evidence>
<evidence type="ECO:0000313" key="5">
    <source>
        <dbReference type="Proteomes" id="UP000671995"/>
    </source>
</evidence>
<sequence>MKIGIDTFGCEHGRSGLGSYLLSLTAYLPEAEDIEYELFGAPIDRYTYSSSKQIGYNSVSVMDNIVAQRLWHFFMANRFSIKRGYDAVLYTAAAHMIPLSFKVPGIAIVNDCLSAAKKNFLYRKQILGGLKNSAKIIASSQFISNDLKNLGIDASKIEVIYNGINHSNFYPHPLEDRDTVTIKPFAIKRPYLIYATRMSGPQKKHIELIRAFTLFKEKTHSPHRLVLTGGNDVFTSEIQKESAKSSAVSDIFLTGYFPPDGFPDLYSGADACIFPSVNEGVGLPVIEAMATGIPVACADSGALREVTGGNAVFFDPDNMEQFSSAIELIVSDRDSREKLIACGIDWTRRFQWSETAKKTVELIKKVL</sequence>
<dbReference type="EMBL" id="CP054257">
    <property type="protein sequence ID" value="QTQ11399.1"/>
    <property type="molecule type" value="Genomic_DNA"/>
</dbReference>
<reference evidence="4" key="2">
    <citation type="journal article" date="2021" name="Microbiol. Resour. Announc.">
        <title>Complete Genome Sequences of Three Human Oral Treponema parvum Isolates.</title>
        <authorList>
            <person name="Zeng H."/>
            <person name="Watt R.M."/>
        </authorList>
    </citation>
    <scope>NUCLEOTIDE SEQUENCE</scope>
    <source>
        <strain evidence="4">ATCC 700773</strain>
    </source>
</reference>
<dbReference type="Pfam" id="PF13439">
    <property type="entry name" value="Glyco_transf_4"/>
    <property type="match status" value="1"/>
</dbReference>
<feature type="domain" description="Glycosyltransferase subfamily 4-like N-terminal" evidence="3">
    <location>
        <begin position="16"/>
        <end position="167"/>
    </location>
</feature>
<dbReference type="PANTHER" id="PTHR46401">
    <property type="entry name" value="GLYCOSYLTRANSFERASE WBBK-RELATED"/>
    <property type="match status" value="1"/>
</dbReference>
<proteinExistence type="predicted"/>
<dbReference type="InterPro" id="IPR028098">
    <property type="entry name" value="Glyco_trans_4-like_N"/>
</dbReference>
<dbReference type="GO" id="GO:0016757">
    <property type="term" value="F:glycosyltransferase activity"/>
    <property type="evidence" value="ECO:0007669"/>
    <property type="project" value="InterPro"/>
</dbReference>
<dbReference type="GO" id="GO:0009103">
    <property type="term" value="P:lipopolysaccharide biosynthetic process"/>
    <property type="evidence" value="ECO:0007669"/>
    <property type="project" value="TreeGrafter"/>
</dbReference>
<dbReference type="InterPro" id="IPR001296">
    <property type="entry name" value="Glyco_trans_1"/>
</dbReference>
<feature type="domain" description="Glycosyl transferase family 1" evidence="2">
    <location>
        <begin position="188"/>
        <end position="341"/>
    </location>
</feature>
<dbReference type="AlphaFoldDB" id="A0A975ICS2"/>
<reference evidence="4" key="1">
    <citation type="submission" date="2020-05" db="EMBL/GenBank/DDBJ databases">
        <authorList>
            <person name="Zeng H."/>
            <person name="Chan Y.K."/>
            <person name="Watt R.M."/>
        </authorList>
    </citation>
    <scope>NUCLEOTIDE SEQUENCE</scope>
    <source>
        <strain evidence="4">ATCC 700773</strain>
    </source>
</reference>
<dbReference type="Gene3D" id="3.40.50.2000">
    <property type="entry name" value="Glycogen Phosphorylase B"/>
    <property type="match status" value="2"/>
</dbReference>
<dbReference type="CDD" id="cd03809">
    <property type="entry name" value="GT4_MtfB-like"/>
    <property type="match status" value="1"/>
</dbReference>
<evidence type="ECO:0000259" key="3">
    <source>
        <dbReference type="Pfam" id="PF13439"/>
    </source>
</evidence>